<evidence type="ECO:0000256" key="1">
    <source>
        <dbReference type="ARBA" id="ARBA00009986"/>
    </source>
</evidence>
<evidence type="ECO:0000256" key="3">
    <source>
        <dbReference type="ARBA" id="ARBA00023002"/>
    </source>
</evidence>
<dbReference type="Pfam" id="PF00171">
    <property type="entry name" value="Aldedh"/>
    <property type="match status" value="1"/>
</dbReference>
<dbReference type="EMBL" id="VCQV01000013">
    <property type="protein sequence ID" value="TWP36160.1"/>
    <property type="molecule type" value="Genomic_DNA"/>
</dbReference>
<dbReference type="InterPro" id="IPR016163">
    <property type="entry name" value="Ald_DH_C"/>
</dbReference>
<dbReference type="CDD" id="cd07101">
    <property type="entry name" value="ALDH_SSADH2_GabD2"/>
    <property type="match status" value="1"/>
</dbReference>
<dbReference type="Gene3D" id="3.40.605.10">
    <property type="entry name" value="Aldehyde Dehydrogenase, Chain A, domain 1"/>
    <property type="match status" value="1"/>
</dbReference>
<evidence type="ECO:0000313" key="11">
    <source>
        <dbReference type="Proteomes" id="UP000320244"/>
    </source>
</evidence>
<evidence type="ECO:0000256" key="2">
    <source>
        <dbReference type="ARBA" id="ARBA00022857"/>
    </source>
</evidence>
<evidence type="ECO:0000256" key="6">
    <source>
        <dbReference type="PROSITE-ProRule" id="PRU10007"/>
    </source>
</evidence>
<dbReference type="InterPro" id="IPR016162">
    <property type="entry name" value="Ald_DH_N"/>
</dbReference>
<evidence type="ECO:0000256" key="4">
    <source>
        <dbReference type="ARBA" id="ARBA00039122"/>
    </source>
</evidence>
<dbReference type="NCBIfam" id="NF006916">
    <property type="entry name" value="PRK09407.1"/>
    <property type="match status" value="1"/>
</dbReference>
<organism evidence="10 11">
    <name type="scientific">Leekyejoonella antrihumi</name>
    <dbReference type="NCBI Taxonomy" id="1660198"/>
    <lineage>
        <taxon>Bacteria</taxon>
        <taxon>Bacillati</taxon>
        <taxon>Actinomycetota</taxon>
        <taxon>Actinomycetes</taxon>
        <taxon>Micrococcales</taxon>
        <taxon>Dermacoccaceae</taxon>
        <taxon>Leekyejoonella</taxon>
    </lineage>
</organism>
<dbReference type="Proteomes" id="UP000320244">
    <property type="component" value="Unassembled WGS sequence"/>
</dbReference>
<feature type="active site" evidence="6">
    <location>
        <position position="287"/>
    </location>
</feature>
<accession>A0A563E0U5</accession>
<evidence type="ECO:0000256" key="5">
    <source>
        <dbReference type="ARBA" id="ARBA00048559"/>
    </source>
</evidence>
<keyword evidence="11" id="KW-1185">Reference proteome</keyword>
<evidence type="ECO:0000256" key="7">
    <source>
        <dbReference type="RuleBase" id="RU003345"/>
    </source>
</evidence>
<reference evidence="10 11" key="1">
    <citation type="submission" date="2019-05" db="EMBL/GenBank/DDBJ databases">
        <authorList>
            <person name="Lee S.D."/>
        </authorList>
    </citation>
    <scope>NUCLEOTIDE SEQUENCE [LARGE SCALE GENOMIC DNA]</scope>
    <source>
        <strain evidence="10 11">C5-26</strain>
    </source>
</reference>
<dbReference type="SUPFAM" id="SSF53720">
    <property type="entry name" value="ALDH-like"/>
    <property type="match status" value="1"/>
</dbReference>
<evidence type="ECO:0000259" key="9">
    <source>
        <dbReference type="Pfam" id="PF00171"/>
    </source>
</evidence>
<comment type="caution">
    <text evidence="10">The sequence shown here is derived from an EMBL/GenBank/DDBJ whole genome shotgun (WGS) entry which is preliminary data.</text>
</comment>
<gene>
    <name evidence="10" type="ORF">FGL98_10685</name>
</gene>
<evidence type="ECO:0000256" key="8">
    <source>
        <dbReference type="SAM" id="MobiDB-lite"/>
    </source>
</evidence>
<dbReference type="RefSeq" id="WP_146316755.1">
    <property type="nucleotide sequence ID" value="NZ_VCQV01000013.1"/>
</dbReference>
<reference evidence="10 11" key="2">
    <citation type="submission" date="2019-08" db="EMBL/GenBank/DDBJ databases">
        <title>Jejuicoccus antrihumi gen. nov., sp. nov., a new member of the family Dermacoccaceae isolated from a cave.</title>
        <authorList>
            <person name="Schumann P."/>
            <person name="Kim I.S."/>
        </authorList>
    </citation>
    <scope>NUCLEOTIDE SEQUENCE [LARGE SCALE GENOMIC DNA]</scope>
    <source>
        <strain evidence="10 11">C5-26</strain>
    </source>
</reference>
<dbReference type="PROSITE" id="PS00687">
    <property type="entry name" value="ALDEHYDE_DEHYDR_GLU"/>
    <property type="match status" value="1"/>
</dbReference>
<dbReference type="PANTHER" id="PTHR11699">
    <property type="entry name" value="ALDEHYDE DEHYDROGENASE-RELATED"/>
    <property type="match status" value="1"/>
</dbReference>
<comment type="similarity">
    <text evidence="1 7">Belongs to the aldehyde dehydrogenase family.</text>
</comment>
<dbReference type="FunFam" id="3.40.309.10:FF:000009">
    <property type="entry name" value="Aldehyde dehydrogenase A"/>
    <property type="match status" value="1"/>
</dbReference>
<feature type="region of interest" description="Disordered" evidence="8">
    <location>
        <begin position="1"/>
        <end position="43"/>
    </location>
</feature>
<keyword evidence="2" id="KW-0521">NADP</keyword>
<sequence>MTDQLTVPVGARASAGDTVSHPTPAPAGPRRPSPPPYVVGPGLGERLGRRVMAGKDAGTQVSVTPLTGGVLATVPSSTTDDVRAAYALARAAQPAWAQTPVGERAAILLRLHDLILDHQNELLDLIQLESGKARRHAFDEVLDVAGVCRHYARKANDYLARRRHLGAIPVLSQSVELRHPKGVVGIVAPWNYPLSMSLTDALPALVAGNAVVLRPDEKAVLTALRSIELLDEAGLPPDVLQVVLGDGPHIGAAVLEQADYVMFTGSTPTGRKVATDAAARLVGASLELGGKNAMYVADDANLKKAAECAERAVFSSAGQLCISVERLVLHEAIADEFLTHFLGRVESMKLGPELAWGNDMGSLISPEQLARVQAHVEDARSKGATVLAGGKALPDLGPYFYAPTVLDGVTDQMMCRDGETFGPVVSVYRVSSDQEAVALANDTAYGLNAAVWTRNIPRGRRVAAQIRCGTVNVNEGYAAAWASNGSPMGGMGQSGIGRRHGAEGILKYTESQNVTVQHVTGFGIPKGVPEKAWATAMSGSMRLMKKVGLS</sequence>
<protein>
    <recommendedName>
        <fullName evidence="4">succinate-semialdehyde dehydrogenase (NADP(+))</fullName>
        <ecNumber evidence="4">1.2.1.79</ecNumber>
    </recommendedName>
</protein>
<dbReference type="AlphaFoldDB" id="A0A563E0U5"/>
<dbReference type="InterPro" id="IPR029510">
    <property type="entry name" value="Ald_DH_CS_GLU"/>
</dbReference>
<dbReference type="Gene3D" id="3.40.309.10">
    <property type="entry name" value="Aldehyde Dehydrogenase, Chain A, domain 2"/>
    <property type="match status" value="1"/>
</dbReference>
<proteinExistence type="inferred from homology"/>
<feature type="domain" description="Aldehyde dehydrogenase" evidence="9">
    <location>
        <begin position="58"/>
        <end position="514"/>
    </location>
</feature>
<dbReference type="OrthoDB" id="6882680at2"/>
<dbReference type="InterPro" id="IPR016161">
    <property type="entry name" value="Ald_DH/histidinol_DH"/>
</dbReference>
<dbReference type="FunFam" id="3.40.605.10:FF:000010">
    <property type="entry name" value="N-succinylglutamate 5-semialdehyde dehydrogenase"/>
    <property type="match status" value="1"/>
</dbReference>
<keyword evidence="3 7" id="KW-0560">Oxidoreductase</keyword>
<evidence type="ECO:0000313" key="10">
    <source>
        <dbReference type="EMBL" id="TWP36160.1"/>
    </source>
</evidence>
<dbReference type="EC" id="1.2.1.79" evidence="4"/>
<dbReference type="GO" id="GO:0036243">
    <property type="term" value="F:succinate-semialdehyde dehydrogenase (NADP+) activity"/>
    <property type="evidence" value="ECO:0007669"/>
    <property type="project" value="UniProtKB-EC"/>
</dbReference>
<name>A0A563E0U5_9MICO</name>
<comment type="catalytic activity">
    <reaction evidence="5">
        <text>succinate semialdehyde + NADP(+) + H2O = succinate + NADPH + 2 H(+)</text>
        <dbReference type="Rhea" id="RHEA:13213"/>
        <dbReference type="ChEBI" id="CHEBI:15377"/>
        <dbReference type="ChEBI" id="CHEBI:15378"/>
        <dbReference type="ChEBI" id="CHEBI:30031"/>
        <dbReference type="ChEBI" id="CHEBI:57706"/>
        <dbReference type="ChEBI" id="CHEBI:57783"/>
        <dbReference type="ChEBI" id="CHEBI:58349"/>
        <dbReference type="EC" id="1.2.1.79"/>
    </reaction>
</comment>
<feature type="compositionally biased region" description="Pro residues" evidence="8">
    <location>
        <begin position="23"/>
        <end position="38"/>
    </location>
</feature>
<dbReference type="InterPro" id="IPR015590">
    <property type="entry name" value="Aldehyde_DH_dom"/>
</dbReference>